<dbReference type="RefSeq" id="WP_113981659.1">
    <property type="nucleotide sequence ID" value="NZ_QMEY01000006.1"/>
</dbReference>
<sequence length="246" mass="26337">MQRPVAAPPIPERVRTLAAGAAPTHVSVVSSPRPAVPARGGVDPEGRPVLLVTPGHPLAALPAQTVVTVDLIAGRDLGARHCTRGMLKVRGWLEPVPVHEARRSAVAIAEHCPDELLFQAVEEPGAAASLLRVDVGQVIYLAGTESGVLEAEDYLSAAPDPCHESAERMIKHVNACHREQLTLAVRHLAGALSAPDVWLWELDRYGATVRAGLDDPELLRLPWSRPAASARELERALHCLIQHAEA</sequence>
<protein>
    <submittedName>
        <fullName evidence="2">DUF2470 domain-containing protein</fullName>
    </submittedName>
</protein>
<proteinExistence type="predicted"/>
<dbReference type="SUPFAM" id="SSF50475">
    <property type="entry name" value="FMN-binding split barrel"/>
    <property type="match status" value="1"/>
</dbReference>
<gene>
    <name evidence="2" type="ORF">DP939_16880</name>
</gene>
<comment type="caution">
    <text evidence="2">The sequence shown here is derived from an EMBL/GenBank/DDBJ whole genome shotgun (WGS) entry which is preliminary data.</text>
</comment>
<dbReference type="EMBL" id="QMEY01000006">
    <property type="protein sequence ID" value="RBQ18875.1"/>
    <property type="molecule type" value="Genomic_DNA"/>
</dbReference>
<dbReference type="AlphaFoldDB" id="A0A366LY52"/>
<dbReference type="PANTHER" id="PTHR13343:SF24">
    <property type="entry name" value="OS07G0573800 PROTEIN"/>
    <property type="match status" value="1"/>
</dbReference>
<evidence type="ECO:0000259" key="1">
    <source>
        <dbReference type="Pfam" id="PF10615"/>
    </source>
</evidence>
<dbReference type="InterPro" id="IPR019595">
    <property type="entry name" value="DUF2470"/>
</dbReference>
<dbReference type="OrthoDB" id="3381348at2"/>
<dbReference type="PANTHER" id="PTHR13343">
    <property type="entry name" value="CREG1 PROTEIN"/>
    <property type="match status" value="1"/>
</dbReference>
<evidence type="ECO:0000313" key="2">
    <source>
        <dbReference type="EMBL" id="RBQ18875.1"/>
    </source>
</evidence>
<keyword evidence="3" id="KW-1185">Reference proteome</keyword>
<evidence type="ECO:0000313" key="3">
    <source>
        <dbReference type="Proteomes" id="UP000253303"/>
    </source>
</evidence>
<dbReference type="Pfam" id="PF10615">
    <property type="entry name" value="DUF2470"/>
    <property type="match status" value="1"/>
</dbReference>
<dbReference type="InterPro" id="IPR037119">
    <property type="entry name" value="Haem_oxidase_HugZ-like_sf"/>
</dbReference>
<reference evidence="2 3" key="1">
    <citation type="submission" date="2018-06" db="EMBL/GenBank/DDBJ databases">
        <title>Sphaerisporangium craniellae sp. nov., isolated from a marine sponge in the South China Sea.</title>
        <authorList>
            <person name="Li L."/>
        </authorList>
    </citation>
    <scope>NUCLEOTIDE SEQUENCE [LARGE SCALE GENOMIC DNA]</scope>
    <source>
        <strain evidence="2 3">LHW63015</strain>
    </source>
</reference>
<accession>A0A366LY52</accession>
<feature type="domain" description="DUF2470" evidence="1">
    <location>
        <begin position="167"/>
        <end position="238"/>
    </location>
</feature>
<organism evidence="2 3">
    <name type="scientific">Spongiactinospora rosea</name>
    <dbReference type="NCBI Taxonomy" id="2248750"/>
    <lineage>
        <taxon>Bacteria</taxon>
        <taxon>Bacillati</taxon>
        <taxon>Actinomycetota</taxon>
        <taxon>Actinomycetes</taxon>
        <taxon>Streptosporangiales</taxon>
        <taxon>Streptosporangiaceae</taxon>
        <taxon>Spongiactinospora</taxon>
    </lineage>
</organism>
<dbReference type="Gene3D" id="3.20.180.10">
    <property type="entry name" value="PNP-oxidase-like"/>
    <property type="match status" value="1"/>
</dbReference>
<dbReference type="Proteomes" id="UP000253303">
    <property type="component" value="Unassembled WGS sequence"/>
</dbReference>
<name>A0A366LY52_9ACTN</name>